<evidence type="ECO:0000313" key="2">
    <source>
        <dbReference type="EMBL" id="GAN01357.1"/>
    </source>
</evidence>
<evidence type="ECO:0000313" key="3">
    <source>
        <dbReference type="Proteomes" id="UP000053815"/>
    </source>
</evidence>
<feature type="compositionally biased region" description="Basic residues" evidence="1">
    <location>
        <begin position="1"/>
        <end position="12"/>
    </location>
</feature>
<feature type="region of interest" description="Disordered" evidence="1">
    <location>
        <begin position="251"/>
        <end position="282"/>
    </location>
</feature>
<proteinExistence type="predicted"/>
<name>A0A0C9MED9_9FUNG</name>
<feature type="region of interest" description="Disordered" evidence="1">
    <location>
        <begin position="1"/>
        <end position="28"/>
    </location>
</feature>
<protein>
    <submittedName>
        <fullName evidence="2">Uncharacterized protein</fullName>
    </submittedName>
</protein>
<evidence type="ECO:0000256" key="1">
    <source>
        <dbReference type="SAM" id="MobiDB-lite"/>
    </source>
</evidence>
<keyword evidence="3" id="KW-1185">Reference proteome</keyword>
<gene>
    <name evidence="2" type="ORF">MAM1_0006c00790</name>
</gene>
<feature type="region of interest" description="Disordered" evidence="1">
    <location>
        <begin position="391"/>
        <end position="410"/>
    </location>
</feature>
<feature type="compositionally biased region" description="Polar residues" evidence="1">
    <location>
        <begin position="256"/>
        <end position="269"/>
    </location>
</feature>
<organism evidence="2">
    <name type="scientific">Mucor ambiguus</name>
    <dbReference type="NCBI Taxonomy" id="91626"/>
    <lineage>
        <taxon>Eukaryota</taxon>
        <taxon>Fungi</taxon>
        <taxon>Fungi incertae sedis</taxon>
        <taxon>Mucoromycota</taxon>
        <taxon>Mucoromycotina</taxon>
        <taxon>Mucoromycetes</taxon>
        <taxon>Mucorales</taxon>
        <taxon>Mucorineae</taxon>
        <taxon>Mucoraceae</taxon>
        <taxon>Mucor</taxon>
    </lineage>
</organism>
<dbReference type="AlphaFoldDB" id="A0A0C9MED9"/>
<feature type="compositionally biased region" description="Low complexity" evidence="1">
    <location>
        <begin position="394"/>
        <end position="405"/>
    </location>
</feature>
<dbReference type="OrthoDB" id="2263894at2759"/>
<reference evidence="2" key="1">
    <citation type="submission" date="2014-09" db="EMBL/GenBank/DDBJ databases">
        <title>Draft genome sequence of an oleaginous Mucoromycotina fungus Mucor ambiguus NBRC6742.</title>
        <authorList>
            <person name="Takeda I."/>
            <person name="Yamane N."/>
            <person name="Morita T."/>
            <person name="Tamano K."/>
            <person name="Machida M."/>
            <person name="Baker S."/>
            <person name="Koike H."/>
        </authorList>
    </citation>
    <scope>NUCLEOTIDE SEQUENCE</scope>
    <source>
        <strain evidence="2">NBRC 6742</strain>
    </source>
</reference>
<sequence length="518" mass="58620">MGFLSFRKKSKTSKALNTQSSPPPLVLNDEIYRTTTDAGSDYHSPIADSFMMVGSSIVDMAQSSLSEDIFKELIPLSNKSQSSTESKDTIRHSLTLKSNSNSVKSSISPLRINTAIHVHTDSIQSPLNESIISNTTRSSKQSDSSDSSLASLSSIEEFVPLHPISRSDPSQYVNKKLGEHAPLIDLVNRSPPHEHAVTHTTSSVTATSVPGLAMARMKERHRQEYRRSMQWSPPTQLLPHVPTSAAMMDCHHSSSKRASSLISQRTHPMQHQLPPPSVPSLAPRLVHSRAQVPLISQIKPVVIPRNSISSTTHTSKSFDRKPLIASIPSPVSYQQSKQAMVHVPDHRHFYVLNQAHQHPPSTVAMQYQAEIVGTTNQNRCPRQRLAGITEHHYQQQQQQQQPQLQEVELSKSSKLRTDYRRIVYTRKQDYVPDLVDLLDRQDEQQPHQVDEKLSSSHCSHHQLHHTMIKRQYNNMDGCQQLKQQQHQYPNNTHRCNHHHHHYTHCHHRKPATCCNTCC</sequence>
<dbReference type="Proteomes" id="UP000053815">
    <property type="component" value="Unassembled WGS sequence"/>
</dbReference>
<accession>A0A0C9MED9</accession>
<dbReference type="EMBL" id="DF836295">
    <property type="protein sequence ID" value="GAN01357.1"/>
    <property type="molecule type" value="Genomic_DNA"/>
</dbReference>